<keyword evidence="6 11" id="KW-0732">Signal</keyword>
<feature type="domain" description="Porin" evidence="12">
    <location>
        <begin position="7"/>
        <end position="350"/>
    </location>
</feature>
<dbReference type="RefSeq" id="WP_132475219.1">
    <property type="nucleotide sequence ID" value="NZ_JBHRVM010000001.1"/>
</dbReference>
<evidence type="ECO:0000313" key="14">
    <source>
        <dbReference type="Proteomes" id="UP000294692"/>
    </source>
</evidence>
<dbReference type="InterPro" id="IPR023614">
    <property type="entry name" value="Porin_dom_sf"/>
</dbReference>
<feature type="signal peptide" evidence="11">
    <location>
        <begin position="1"/>
        <end position="20"/>
    </location>
</feature>
<dbReference type="EMBL" id="SMBX01000003">
    <property type="protein sequence ID" value="TCV00587.1"/>
    <property type="molecule type" value="Genomic_DNA"/>
</dbReference>
<keyword evidence="7" id="KW-0406">Ion transport</keyword>
<evidence type="ECO:0000256" key="10">
    <source>
        <dbReference type="ARBA" id="ARBA00023237"/>
    </source>
</evidence>
<gene>
    <name evidence="13" type="ORF">EV686_103168</name>
</gene>
<dbReference type="PANTHER" id="PTHR34501">
    <property type="entry name" value="PROTEIN YDDL-RELATED"/>
    <property type="match status" value="1"/>
</dbReference>
<accession>A0A4R3V6C5</accession>
<evidence type="ECO:0000256" key="1">
    <source>
        <dbReference type="ARBA" id="ARBA00004571"/>
    </source>
</evidence>
<keyword evidence="3" id="KW-0813">Transport</keyword>
<keyword evidence="10" id="KW-0998">Cell outer membrane</keyword>
<dbReference type="AlphaFoldDB" id="A0A4R3V6C5"/>
<evidence type="ECO:0000259" key="12">
    <source>
        <dbReference type="Pfam" id="PF13609"/>
    </source>
</evidence>
<dbReference type="GO" id="GO:0015288">
    <property type="term" value="F:porin activity"/>
    <property type="evidence" value="ECO:0007669"/>
    <property type="project" value="UniProtKB-KW"/>
</dbReference>
<evidence type="ECO:0000256" key="3">
    <source>
        <dbReference type="ARBA" id="ARBA00022448"/>
    </source>
</evidence>
<dbReference type="Pfam" id="PF13609">
    <property type="entry name" value="Porin_4"/>
    <property type="match status" value="1"/>
</dbReference>
<dbReference type="SUPFAM" id="SSF56935">
    <property type="entry name" value="Porins"/>
    <property type="match status" value="1"/>
</dbReference>
<dbReference type="InterPro" id="IPR002299">
    <property type="entry name" value="Porin_Neis"/>
</dbReference>
<evidence type="ECO:0000256" key="5">
    <source>
        <dbReference type="ARBA" id="ARBA00022692"/>
    </source>
</evidence>
<proteinExistence type="predicted"/>
<dbReference type="GO" id="GO:0034220">
    <property type="term" value="P:monoatomic ion transmembrane transport"/>
    <property type="evidence" value="ECO:0007669"/>
    <property type="project" value="InterPro"/>
</dbReference>
<evidence type="ECO:0000256" key="11">
    <source>
        <dbReference type="SAM" id="SignalP"/>
    </source>
</evidence>
<evidence type="ECO:0000256" key="6">
    <source>
        <dbReference type="ARBA" id="ARBA00022729"/>
    </source>
</evidence>
<dbReference type="InterPro" id="IPR001702">
    <property type="entry name" value="Porin_Gram-ve"/>
</dbReference>
<dbReference type="CDD" id="cd00342">
    <property type="entry name" value="gram_neg_porins"/>
    <property type="match status" value="1"/>
</dbReference>
<dbReference type="InterPro" id="IPR033900">
    <property type="entry name" value="Gram_neg_porin_domain"/>
</dbReference>
<evidence type="ECO:0000256" key="4">
    <source>
        <dbReference type="ARBA" id="ARBA00022452"/>
    </source>
</evidence>
<keyword evidence="14" id="KW-1185">Reference proteome</keyword>
<dbReference type="Proteomes" id="UP000294692">
    <property type="component" value="Unassembled WGS sequence"/>
</dbReference>
<comment type="caution">
    <text evidence="13">The sequence shown here is derived from an EMBL/GenBank/DDBJ whole genome shotgun (WGS) entry which is preliminary data.</text>
</comment>
<dbReference type="GO" id="GO:0009279">
    <property type="term" value="C:cell outer membrane"/>
    <property type="evidence" value="ECO:0007669"/>
    <property type="project" value="UniProtKB-SubCell"/>
</dbReference>
<evidence type="ECO:0000256" key="7">
    <source>
        <dbReference type="ARBA" id="ARBA00023065"/>
    </source>
</evidence>
<dbReference type="InterPro" id="IPR050298">
    <property type="entry name" value="Gram-neg_bact_OMP"/>
</dbReference>
<dbReference type="OrthoDB" id="8520696at2"/>
<dbReference type="PRINTS" id="PR00182">
    <property type="entry name" value="ECOLNEIPORIN"/>
</dbReference>
<comment type="subunit">
    <text evidence="2">Homotrimer.</text>
</comment>
<dbReference type="PRINTS" id="PR00184">
    <property type="entry name" value="NEISSPPORIN"/>
</dbReference>
<comment type="subcellular location">
    <subcellularLocation>
        <location evidence="1">Cell outer membrane</location>
        <topology evidence="1">Multi-pass membrane protein</topology>
    </subcellularLocation>
</comment>
<feature type="chain" id="PRO_5020357974" evidence="11">
    <location>
        <begin position="21"/>
        <end position="372"/>
    </location>
</feature>
<organism evidence="13 14">
    <name type="scientific">Paracandidimonas soli</name>
    <dbReference type="NCBI Taxonomy" id="1917182"/>
    <lineage>
        <taxon>Bacteria</taxon>
        <taxon>Pseudomonadati</taxon>
        <taxon>Pseudomonadota</taxon>
        <taxon>Betaproteobacteria</taxon>
        <taxon>Burkholderiales</taxon>
        <taxon>Alcaligenaceae</taxon>
        <taxon>Paracandidimonas</taxon>
    </lineage>
</organism>
<evidence type="ECO:0000256" key="8">
    <source>
        <dbReference type="ARBA" id="ARBA00023114"/>
    </source>
</evidence>
<dbReference type="Gene3D" id="2.40.160.10">
    <property type="entry name" value="Porin"/>
    <property type="match status" value="1"/>
</dbReference>
<keyword evidence="5" id="KW-0812">Transmembrane</keyword>
<evidence type="ECO:0000313" key="13">
    <source>
        <dbReference type="EMBL" id="TCV00587.1"/>
    </source>
</evidence>
<name>A0A4R3V6C5_9BURK</name>
<reference evidence="13 14" key="1">
    <citation type="submission" date="2019-03" db="EMBL/GenBank/DDBJ databases">
        <title>Genomic Encyclopedia of Type Strains, Phase IV (KMG-IV): sequencing the most valuable type-strain genomes for metagenomic binning, comparative biology and taxonomic classification.</title>
        <authorList>
            <person name="Goeker M."/>
        </authorList>
    </citation>
    <scope>NUCLEOTIDE SEQUENCE [LARGE SCALE GENOMIC DNA]</scope>
    <source>
        <strain evidence="13 14">DSM 100048</strain>
    </source>
</reference>
<sequence>MKKTLLAAALAVGFAGVAQAETSVTLYGIVDTGIGYTQFKDKDSDVKSSKTGLYDGVQSGNRWGLKGSEDLGNGLKAIFQLESGFNINGGNSLQGNRLFGRQATLGLSSDSWGTVNFGRQTNIASQFLGGITSPFGDAFKEAHIGSSFRSMATVRADNVVSYVTPNFSGFQFGVGYSFNTGGDQAFDVKNAGSNPDDGNVKLITTGLRYANGPLAIGASYDQLDSENYASKVKAYNVAASYDFEVVKLHLGWGQERKGTLAGFGFDDGATGGIDVGESAGFIADSFKTNNYSVGLSAPVGAGKVMAGWQSSRLASGAYRDAQAKSSQNLYSLGYTYDLSKRTNLYAVGTYGTGYAYQNVRVTQGIVGLRHQF</sequence>
<evidence type="ECO:0000256" key="2">
    <source>
        <dbReference type="ARBA" id="ARBA00011233"/>
    </source>
</evidence>
<dbReference type="GO" id="GO:0046930">
    <property type="term" value="C:pore complex"/>
    <property type="evidence" value="ECO:0007669"/>
    <property type="project" value="UniProtKB-KW"/>
</dbReference>
<protein>
    <submittedName>
        <fullName evidence="13">Putative porin</fullName>
    </submittedName>
</protein>
<keyword evidence="8" id="KW-0626">Porin</keyword>
<evidence type="ECO:0000256" key="9">
    <source>
        <dbReference type="ARBA" id="ARBA00023136"/>
    </source>
</evidence>
<keyword evidence="4" id="KW-1134">Transmembrane beta strand</keyword>
<keyword evidence="9" id="KW-0472">Membrane</keyword>
<dbReference type="PANTHER" id="PTHR34501:SF9">
    <property type="entry name" value="MAJOR OUTER MEMBRANE PROTEIN P.IA"/>
    <property type="match status" value="1"/>
</dbReference>